<feature type="compositionally biased region" description="Polar residues" evidence="1">
    <location>
        <begin position="36"/>
        <end position="56"/>
    </location>
</feature>
<feature type="region of interest" description="Disordered" evidence="1">
    <location>
        <begin position="907"/>
        <end position="999"/>
    </location>
</feature>
<keyword evidence="3" id="KW-1185">Reference proteome</keyword>
<evidence type="ECO:0000313" key="3">
    <source>
        <dbReference type="Proteomes" id="UP000813427"/>
    </source>
</evidence>
<feature type="region of interest" description="Disordered" evidence="1">
    <location>
        <begin position="807"/>
        <end position="834"/>
    </location>
</feature>
<feature type="compositionally biased region" description="Polar residues" evidence="1">
    <location>
        <begin position="1"/>
        <end position="11"/>
    </location>
</feature>
<dbReference type="EMBL" id="JAGPXF010000001">
    <property type="protein sequence ID" value="KAH7262285.1"/>
    <property type="molecule type" value="Genomic_DNA"/>
</dbReference>
<dbReference type="OrthoDB" id="4161595at2759"/>
<comment type="caution">
    <text evidence="2">The sequence shown here is derived from an EMBL/GenBank/DDBJ whole genome shotgun (WGS) entry which is preliminary data.</text>
</comment>
<dbReference type="AlphaFoldDB" id="A0A8K0S8U0"/>
<feature type="region of interest" description="Disordered" evidence="1">
    <location>
        <begin position="1"/>
        <end position="88"/>
    </location>
</feature>
<feature type="region of interest" description="Disordered" evidence="1">
    <location>
        <begin position="596"/>
        <end position="672"/>
    </location>
</feature>
<name>A0A8K0S8U0_9HYPO</name>
<feature type="compositionally biased region" description="Polar residues" evidence="1">
    <location>
        <begin position="147"/>
        <end position="157"/>
    </location>
</feature>
<proteinExistence type="predicted"/>
<feature type="compositionally biased region" description="Polar residues" evidence="1">
    <location>
        <begin position="18"/>
        <end position="28"/>
    </location>
</feature>
<dbReference type="Proteomes" id="UP000813427">
    <property type="component" value="Unassembled WGS sequence"/>
</dbReference>
<organism evidence="2 3">
    <name type="scientific">Fusarium tricinctum</name>
    <dbReference type="NCBI Taxonomy" id="61284"/>
    <lineage>
        <taxon>Eukaryota</taxon>
        <taxon>Fungi</taxon>
        <taxon>Dikarya</taxon>
        <taxon>Ascomycota</taxon>
        <taxon>Pezizomycotina</taxon>
        <taxon>Sordariomycetes</taxon>
        <taxon>Hypocreomycetidae</taxon>
        <taxon>Hypocreales</taxon>
        <taxon>Nectriaceae</taxon>
        <taxon>Fusarium</taxon>
        <taxon>Fusarium tricinctum species complex</taxon>
    </lineage>
</organism>
<evidence type="ECO:0000313" key="2">
    <source>
        <dbReference type="EMBL" id="KAH7262285.1"/>
    </source>
</evidence>
<gene>
    <name evidence="2" type="ORF">BKA59DRAFT_505318</name>
</gene>
<feature type="region of interest" description="Disordered" evidence="1">
    <location>
        <begin position="127"/>
        <end position="164"/>
    </location>
</feature>
<evidence type="ECO:0000256" key="1">
    <source>
        <dbReference type="SAM" id="MobiDB-lite"/>
    </source>
</evidence>
<protein>
    <submittedName>
        <fullName evidence="2">Uncharacterized protein</fullName>
    </submittedName>
</protein>
<reference evidence="2" key="1">
    <citation type="journal article" date="2021" name="Nat. Commun.">
        <title>Genetic determinants of endophytism in the Arabidopsis root mycobiome.</title>
        <authorList>
            <person name="Mesny F."/>
            <person name="Miyauchi S."/>
            <person name="Thiergart T."/>
            <person name="Pickel B."/>
            <person name="Atanasova L."/>
            <person name="Karlsson M."/>
            <person name="Huettel B."/>
            <person name="Barry K.W."/>
            <person name="Haridas S."/>
            <person name="Chen C."/>
            <person name="Bauer D."/>
            <person name="Andreopoulos W."/>
            <person name="Pangilinan J."/>
            <person name="LaButti K."/>
            <person name="Riley R."/>
            <person name="Lipzen A."/>
            <person name="Clum A."/>
            <person name="Drula E."/>
            <person name="Henrissat B."/>
            <person name="Kohler A."/>
            <person name="Grigoriev I.V."/>
            <person name="Martin F.M."/>
            <person name="Hacquard S."/>
        </authorList>
    </citation>
    <scope>NUCLEOTIDE SEQUENCE</scope>
    <source>
        <strain evidence="2">MPI-SDFR-AT-0068</strain>
    </source>
</reference>
<accession>A0A8K0S8U0</accession>
<feature type="compositionally biased region" description="Basic and acidic residues" evidence="1">
    <location>
        <begin position="959"/>
        <end position="968"/>
    </location>
</feature>
<feature type="compositionally biased region" description="Polar residues" evidence="1">
    <location>
        <begin position="596"/>
        <end position="625"/>
    </location>
</feature>
<sequence>MKIESILNQLNEVEPETRNSPESIQQHNTHGERRGSSFSLSTPSPDFAQSRTPSVRSDSRTRTPWDAGGYSLPRDAGPTTSSRSTFSVVSWGEQQESARRQNVSNYHSRQVSVDRLAKMNLQGAGTPYTLPVRMPSTPEVNKDAWTPKSNYSDSRPSQHIRRSSLWTEYNTSPATGSHRISDSRSSFSSCCSSTFSASHSRISSVSTINGSSTMSAGISDLEAKLERLPRLTAPLPPVVTAPPVMPDIRLSETANAGESLSFGSPSDSILEARMMRRKHNHLSEDQTYLKPKDHLLQSLDRAHKRTISAPNPAQSSTQPFLRTPTALPSLASRHFETATLPSPQINPVHNRPDLEQYPWAHLGGSSPVPSMTTKSPFEPQESAKVLPDRSLQANTISQASSNDRVVTACRRFRKVDVNAPLEGGDICMAVENCTTGSVPRKVISHLFGRNKVCTRRIPERVWVCMCRKHYQRIRYRTGADFSLTQIGMVYEQIVRMIFWSRGLENPNRTNQEGIAIRSWTFSIRRREVKRLADANGRDLVPRWIMQSLGEGKTHDEILDVVERLHQEIQQGVLKEVPPVEFLPEVVDAFTNVPPQLQTHFSSGGETSFTSQSSRSLNPGESTESPASFVKDSSPLEPVQEEGSMSDRNSEQSSSSPTPPAAYNGHRPVHHSQSLNIDAPNRVTTYASGAPSPLVESGIRPDIDRRHSLAYQYSQNPLPPPISYSSINRQMQAPVTDHRGSYDNNRYSTEAYSGGYHYSPSEFALTGRNSSIPAADMPMMDGGDRTSRMAGYVGQGNRDSRSDYAMPINPQITPAYPHYPPYGSGPLQGQTGGYSWQDATERHSQFRLSGADASPSPSMPDERPCPDVHYPQSHELYWYAAETGSNTRIGRSANQYQQHTLAFTGETSLHSSHQYPREENSESCGAGLSPGEVIPTPYSTSTYDPRYQHDYASTGVFGGDHTRGNHQEFQHNLSTSDGEEDWHGTWDSGKNSHQGDRFSD</sequence>
<feature type="compositionally biased region" description="Low complexity" evidence="1">
    <location>
        <begin position="79"/>
        <end position="88"/>
    </location>
</feature>